<dbReference type="SUPFAM" id="SSF52374">
    <property type="entry name" value="Nucleotidylyl transferase"/>
    <property type="match status" value="1"/>
</dbReference>
<dbReference type="PANTHER" id="PTHR42780:SF1">
    <property type="entry name" value="ISOLEUCINE--TRNA LIGASE, CYTOPLASMIC"/>
    <property type="match status" value="1"/>
</dbReference>
<dbReference type="GO" id="GO:0004822">
    <property type="term" value="F:isoleucine-tRNA ligase activity"/>
    <property type="evidence" value="ECO:0007669"/>
    <property type="project" value="UniProtKB-EC"/>
</dbReference>
<evidence type="ECO:0000256" key="2">
    <source>
        <dbReference type="ARBA" id="ARBA00022741"/>
    </source>
</evidence>
<comment type="subunit">
    <text evidence="8">Monomer.</text>
</comment>
<organism evidence="11 12">
    <name type="scientific">Sphingobacterium tenebrionis</name>
    <dbReference type="NCBI Taxonomy" id="3111775"/>
    <lineage>
        <taxon>Bacteria</taxon>
        <taxon>Pseudomonadati</taxon>
        <taxon>Bacteroidota</taxon>
        <taxon>Sphingobacteriia</taxon>
        <taxon>Sphingobacteriales</taxon>
        <taxon>Sphingobacteriaceae</taxon>
        <taxon>Sphingobacterium</taxon>
    </lineage>
</organism>
<name>A0ABU8I825_9SPHI</name>
<feature type="binding site" evidence="8">
    <location>
        <position position="690"/>
    </location>
    <ligand>
        <name>ATP</name>
        <dbReference type="ChEBI" id="CHEBI:30616"/>
    </ligand>
</feature>
<dbReference type="PRINTS" id="PR00984">
    <property type="entry name" value="TRNASYNTHILE"/>
</dbReference>
<evidence type="ECO:0000259" key="10">
    <source>
        <dbReference type="Pfam" id="PF08264"/>
    </source>
</evidence>
<dbReference type="NCBIfam" id="TIGR00392">
    <property type="entry name" value="ileS"/>
    <property type="match status" value="1"/>
</dbReference>
<keyword evidence="8" id="KW-0862">Zinc</keyword>
<comment type="similarity">
    <text evidence="8">Belongs to the class-I aminoacyl-tRNA synthetase family. IleS type 2 subfamily.</text>
</comment>
<dbReference type="Pfam" id="PF00133">
    <property type="entry name" value="tRNA-synt_1"/>
    <property type="match status" value="1"/>
</dbReference>
<feature type="domain" description="Methionyl/Valyl/Leucyl/Isoleucyl-tRNA synthetase anticodon-binding" evidence="10">
    <location>
        <begin position="774"/>
        <end position="924"/>
    </location>
</feature>
<dbReference type="CDD" id="cd07961">
    <property type="entry name" value="Anticodon_Ia_Ile_ABEc"/>
    <property type="match status" value="1"/>
</dbReference>
<dbReference type="InterPro" id="IPR033709">
    <property type="entry name" value="Anticodon_Ile_ABEc"/>
</dbReference>
<dbReference type="InterPro" id="IPR002301">
    <property type="entry name" value="Ile-tRNA-ligase"/>
</dbReference>
<feature type="domain" description="Aminoacyl-tRNA synthetase class Ia" evidence="9">
    <location>
        <begin position="17"/>
        <end position="720"/>
    </location>
</feature>
<keyword evidence="3 8" id="KW-0067">ATP-binding</keyword>
<dbReference type="InterPro" id="IPR014729">
    <property type="entry name" value="Rossmann-like_a/b/a_fold"/>
</dbReference>
<evidence type="ECO:0000313" key="12">
    <source>
        <dbReference type="Proteomes" id="UP001363035"/>
    </source>
</evidence>
<dbReference type="Proteomes" id="UP001363035">
    <property type="component" value="Unassembled WGS sequence"/>
</dbReference>
<dbReference type="InterPro" id="IPR013155">
    <property type="entry name" value="M/V/L/I-tRNA-synth_anticd-bd"/>
</dbReference>
<keyword evidence="1 8" id="KW-0436">Ligase</keyword>
<evidence type="ECO:0000256" key="7">
    <source>
        <dbReference type="ARBA" id="ARBA00048359"/>
    </source>
</evidence>
<dbReference type="HAMAP" id="MF_02003">
    <property type="entry name" value="Ile_tRNA_synth_type2"/>
    <property type="match status" value="1"/>
</dbReference>
<dbReference type="RefSeq" id="WP_099365941.1">
    <property type="nucleotide sequence ID" value="NZ_JAYLLN010000029.1"/>
</dbReference>
<feature type="short sequence motif" description="'HIGH' region" evidence="8">
    <location>
        <begin position="47"/>
        <end position="57"/>
    </location>
</feature>
<evidence type="ECO:0000256" key="4">
    <source>
        <dbReference type="ARBA" id="ARBA00022917"/>
    </source>
</evidence>
<evidence type="ECO:0000259" key="9">
    <source>
        <dbReference type="Pfam" id="PF00133"/>
    </source>
</evidence>
<keyword evidence="5 8" id="KW-0030">Aminoacyl-tRNA synthetase</keyword>
<dbReference type="Pfam" id="PF08264">
    <property type="entry name" value="Anticodon_1"/>
    <property type="match status" value="1"/>
</dbReference>
<evidence type="ECO:0000256" key="5">
    <source>
        <dbReference type="ARBA" id="ARBA00023146"/>
    </source>
</evidence>
<keyword evidence="8" id="KW-0479">Metal-binding</keyword>
<evidence type="ECO:0000313" key="11">
    <source>
        <dbReference type="EMBL" id="MEI5985601.1"/>
    </source>
</evidence>
<evidence type="ECO:0000256" key="1">
    <source>
        <dbReference type="ARBA" id="ARBA00022598"/>
    </source>
</evidence>
<evidence type="ECO:0000256" key="6">
    <source>
        <dbReference type="ARBA" id="ARBA00025217"/>
    </source>
</evidence>
<comment type="catalytic activity">
    <reaction evidence="7 8">
        <text>tRNA(Ile) + L-isoleucine + ATP = L-isoleucyl-tRNA(Ile) + AMP + diphosphate</text>
        <dbReference type="Rhea" id="RHEA:11060"/>
        <dbReference type="Rhea" id="RHEA-COMP:9666"/>
        <dbReference type="Rhea" id="RHEA-COMP:9695"/>
        <dbReference type="ChEBI" id="CHEBI:30616"/>
        <dbReference type="ChEBI" id="CHEBI:33019"/>
        <dbReference type="ChEBI" id="CHEBI:58045"/>
        <dbReference type="ChEBI" id="CHEBI:78442"/>
        <dbReference type="ChEBI" id="CHEBI:78528"/>
        <dbReference type="ChEBI" id="CHEBI:456215"/>
        <dbReference type="EC" id="6.1.1.5"/>
    </reaction>
</comment>
<keyword evidence="12" id="KW-1185">Reference proteome</keyword>
<keyword evidence="8" id="KW-0963">Cytoplasm</keyword>
<sequence length="1137" mass="129884">MYKEYKQLNLSEIGKEVLKRWENENIFEKSISNRPASKPYTFYEGPPSANGMPGIHHVMARAIKDIFCRYKTLKGFQVKRKGGWDTHGLPIELAVEKTLGITKEDIGKKISVEEYNDACRKEVMKYTDVWNDLTLKMGYWVDLENPYITYQNEYIETLWFLLKDLYKKGLLYKGYTIQPYSPAAGTGLSSHELNQPGTYKDVKDTTIVAEFRLDKQQIHPMLDSLEESPEEDVAFIAWTTTPWTLPSNTALVVGKNIDYVKIRTFNQYTGLPVSVILAKALIPKHFKAEGQQVSFQDYSLGDKIIPWEIAAEFKGEELAGLRYHQLLPYITSEELLDKAFRVIIGDFVTTEDGTGIVHAAPTYGADDFRVARENGVPAIMVKDEFGKDVPTVDKTGRFVKEVTDFAGRFVKEEYYSAEERADKDFRPTDVLIAIKLKEDNKAFDVKKYEHTYPHCWRTDKPVLYYPLDSWFIKTTARKEELVALNKTINWKPEATGSGRFGNWLENLVDWNLSRSRYWGTPLPIWRSEDENEEICVGSMPELRSLLEASLSTDVLSADEKRVNKAYLDKFGTDELDLHRPYVDDIILVSEGGQKLYREPDLIDVWFDSGAMPYAQWGLDYDKLAKGDPQPFKDEYFSAFPADFIAEGVDQTRGWFFTLHAISTMFKNSVAFKNVVSNGLVLDKNGNKMSKRLGNGVDPFATIEKYSADATRWYMISNAAPWDNLKFNEEGLDEVRRKFFGTLYNTYAFFALYANIDKFSYAEPEIAIQDRPEIDRWIISLLNSLSKEVDEFYADYEPTKAARAIQTFVDEHLSNWYVRLCRRRFWKGEYSQDKISAYQTLYTCLDTIAKLMAPISPFFADQLYLDLNAATKKENFESVHLADYPAYHADLVDKDLEERMALAQDISSLTLSLRKKTGINVRQPLGKIMVPVLDNAFQEKVEKVKDLILSETNIKNLEFITDTTGIIKKKVKPNFKVLGAKVGKDMKAVSAAIQALDAQQLNELEIKGQIQLPGTAYSITTEDVEIIAEDVEGWQVANLGRLTVALDIHISQELKEEGLARELINRIQNLRKDKGFEVTDRINVTISQNTEIQEAVQNNFSYICTEILANSLKIDGTLANGDTVEINGENLLLLIEKI</sequence>
<dbReference type="Gene3D" id="3.40.50.620">
    <property type="entry name" value="HUPs"/>
    <property type="match status" value="2"/>
</dbReference>
<dbReference type="SUPFAM" id="SSF50677">
    <property type="entry name" value="ValRS/IleRS/LeuRS editing domain"/>
    <property type="match status" value="1"/>
</dbReference>
<reference evidence="11 12" key="1">
    <citation type="submission" date="2024-01" db="EMBL/GenBank/DDBJ databases">
        <title>Sphingobacterium tenebrionis sp. nov., a novel endophyte isolated from tenebrio molitor intestines.</title>
        <authorList>
            <person name="Zhang C."/>
        </authorList>
    </citation>
    <scope>NUCLEOTIDE SEQUENCE [LARGE SCALE GENOMIC DNA]</scope>
    <source>
        <strain evidence="11 12">PU5-4</strain>
    </source>
</reference>
<comment type="subcellular location">
    <subcellularLocation>
        <location evidence="8">Cytoplasm</location>
    </subcellularLocation>
</comment>
<keyword evidence="2 8" id="KW-0547">Nucleotide-binding</keyword>
<comment type="cofactor">
    <cofactor evidence="8">
        <name>Zn(2+)</name>
        <dbReference type="ChEBI" id="CHEBI:29105"/>
    </cofactor>
</comment>
<dbReference type="InterPro" id="IPR009008">
    <property type="entry name" value="Val/Leu/Ile-tRNA-synth_edit"/>
</dbReference>
<dbReference type="EMBL" id="JAYLLN010000029">
    <property type="protein sequence ID" value="MEI5985601.1"/>
    <property type="molecule type" value="Genomic_DNA"/>
</dbReference>
<dbReference type="InterPro" id="IPR002300">
    <property type="entry name" value="aa-tRNA-synth_Ia"/>
</dbReference>
<dbReference type="EC" id="6.1.1.5" evidence="8"/>
<proteinExistence type="inferred from homology"/>
<comment type="caution">
    <text evidence="11">The sequence shown here is derived from an EMBL/GenBank/DDBJ whole genome shotgun (WGS) entry which is preliminary data.</text>
</comment>
<comment type="domain">
    <text evidence="8">IleRS has two distinct active sites: one for aminoacylation and one for editing. The misactivated valine is translocated from the active site to the editing site, which sterically excludes the correctly activated isoleucine. The single editing site contains two valyl binding pockets, one specific for each substrate (Val-AMP or Val-tRNA(Ile)).</text>
</comment>
<dbReference type="PANTHER" id="PTHR42780">
    <property type="entry name" value="SOLEUCYL-TRNA SYNTHETASE"/>
    <property type="match status" value="1"/>
</dbReference>
<accession>A0ABU8I825</accession>
<dbReference type="InterPro" id="IPR023586">
    <property type="entry name" value="Ile-tRNA-ligase_type2"/>
</dbReference>
<comment type="function">
    <text evidence="6 8">Catalyzes the attachment of isoleucine to tRNA(Ile). As IleRS can inadvertently accommodate and process structurally similar amino acids such as valine, to avoid such errors it has two additional distinct tRNA(Ile)-dependent editing activities. One activity is designated as 'pretransfer' editing and involves the hydrolysis of activated Val-AMP. The other activity is designated 'posttransfer' editing and involves deacylation of mischarged Val-tRNA(Ile).</text>
</comment>
<dbReference type="SUPFAM" id="SSF47323">
    <property type="entry name" value="Anticodon-binding domain of a subclass of class I aminoacyl-tRNA synthetases"/>
    <property type="match status" value="2"/>
</dbReference>
<evidence type="ECO:0000256" key="3">
    <source>
        <dbReference type="ARBA" id="ARBA00022840"/>
    </source>
</evidence>
<keyword evidence="4 8" id="KW-0648">Protein biosynthesis</keyword>
<dbReference type="Gene3D" id="1.10.730.10">
    <property type="entry name" value="Isoleucyl-tRNA Synthetase, Domain 1"/>
    <property type="match status" value="1"/>
</dbReference>
<evidence type="ECO:0000256" key="8">
    <source>
        <dbReference type="HAMAP-Rule" id="MF_02003"/>
    </source>
</evidence>
<gene>
    <name evidence="8 11" type="primary">ileS</name>
    <name evidence="11" type="ORF">VJ786_11895</name>
</gene>
<feature type="short sequence motif" description="'KMSKS' region" evidence="8">
    <location>
        <begin position="687"/>
        <end position="691"/>
    </location>
</feature>
<dbReference type="InterPro" id="IPR009080">
    <property type="entry name" value="tRNAsynth_Ia_anticodon-bd"/>
</dbReference>
<dbReference type="Pfam" id="PF19302">
    <property type="entry name" value="DUF5915"/>
    <property type="match status" value="1"/>
</dbReference>
<protein>
    <recommendedName>
        <fullName evidence="8">Isoleucine--tRNA ligase</fullName>
        <ecNumber evidence="8">6.1.1.5</ecNumber>
    </recommendedName>
    <alternativeName>
        <fullName evidence="8">Isoleucyl-tRNA synthetase</fullName>
        <shortName evidence="8">IleRS</shortName>
    </alternativeName>
</protein>